<dbReference type="CDD" id="cd05930">
    <property type="entry name" value="A_NRPS"/>
    <property type="match status" value="1"/>
</dbReference>
<dbReference type="InterPro" id="IPR000873">
    <property type="entry name" value="AMP-dep_synth/lig_dom"/>
</dbReference>
<dbReference type="Proteomes" id="UP000072421">
    <property type="component" value="Chromosome"/>
</dbReference>
<dbReference type="Gene3D" id="3.30.559.30">
    <property type="entry name" value="Nonribosomal peptide synthetase, condensation domain"/>
    <property type="match status" value="3"/>
</dbReference>
<dbReference type="PROSITE" id="PS00012">
    <property type="entry name" value="PHOSPHOPANTETHEINE"/>
    <property type="match status" value="1"/>
</dbReference>
<name>A0A127P648_9BURK</name>
<gene>
    <name evidence="8" type="ORF">CFter6_0504</name>
</gene>
<evidence type="ECO:0000256" key="3">
    <source>
        <dbReference type="ARBA" id="ARBA00022450"/>
    </source>
</evidence>
<dbReference type="Pfam" id="PF00550">
    <property type="entry name" value="PP-binding"/>
    <property type="match status" value="1"/>
</dbReference>
<dbReference type="GO" id="GO:0003824">
    <property type="term" value="F:catalytic activity"/>
    <property type="evidence" value="ECO:0007669"/>
    <property type="project" value="InterPro"/>
</dbReference>
<dbReference type="Gene3D" id="3.30.559.10">
    <property type="entry name" value="Chloramphenicol acetyltransferase-like domain"/>
    <property type="match status" value="3"/>
</dbReference>
<dbReference type="InterPro" id="IPR020845">
    <property type="entry name" value="AMP-binding_CS"/>
</dbReference>
<dbReference type="Pfam" id="PF00668">
    <property type="entry name" value="Condensation"/>
    <property type="match status" value="3"/>
</dbReference>
<dbReference type="InterPro" id="IPR010071">
    <property type="entry name" value="AA_adenyl_dom"/>
</dbReference>
<evidence type="ECO:0000313" key="8">
    <source>
        <dbReference type="EMBL" id="AMO93233.1"/>
    </source>
</evidence>
<dbReference type="CDD" id="cd19543">
    <property type="entry name" value="DCL_NRPS"/>
    <property type="match status" value="1"/>
</dbReference>
<feature type="region of interest" description="Disordered" evidence="6">
    <location>
        <begin position="1469"/>
        <end position="1489"/>
    </location>
</feature>
<dbReference type="Gene3D" id="3.40.50.980">
    <property type="match status" value="4"/>
</dbReference>
<dbReference type="InterPro" id="IPR023213">
    <property type="entry name" value="CAT-like_dom_sf"/>
</dbReference>
<dbReference type="PANTHER" id="PTHR45527:SF1">
    <property type="entry name" value="FATTY ACID SYNTHASE"/>
    <property type="match status" value="1"/>
</dbReference>
<dbReference type="GO" id="GO:0031177">
    <property type="term" value="F:phosphopantetheine binding"/>
    <property type="evidence" value="ECO:0007669"/>
    <property type="project" value="InterPro"/>
</dbReference>
<keyword evidence="4" id="KW-0597">Phosphoprotein</keyword>
<dbReference type="Gene3D" id="1.10.1200.10">
    <property type="entry name" value="ACP-like"/>
    <property type="match status" value="1"/>
</dbReference>
<dbReference type="PATRIC" id="fig|158899.10.peg.513"/>
<dbReference type="GO" id="GO:0044550">
    <property type="term" value="P:secondary metabolite biosynthetic process"/>
    <property type="evidence" value="ECO:0007669"/>
    <property type="project" value="UniProtKB-ARBA"/>
</dbReference>
<dbReference type="FunFam" id="3.40.50.12780:FF:000012">
    <property type="entry name" value="Non-ribosomal peptide synthetase"/>
    <property type="match status" value="1"/>
</dbReference>
<comment type="similarity">
    <text evidence="2">Belongs to the ATP-dependent AMP-binding enzyme family.</text>
</comment>
<dbReference type="PANTHER" id="PTHR45527">
    <property type="entry name" value="NONRIBOSOMAL PEPTIDE SYNTHETASE"/>
    <property type="match status" value="1"/>
</dbReference>
<dbReference type="FunFam" id="3.30.559.10:FF:000012">
    <property type="entry name" value="Non-ribosomal peptide synthetase"/>
    <property type="match status" value="1"/>
</dbReference>
<evidence type="ECO:0000256" key="2">
    <source>
        <dbReference type="ARBA" id="ARBA00006432"/>
    </source>
</evidence>
<dbReference type="FunFam" id="2.30.38.10:FF:000001">
    <property type="entry name" value="Non-ribosomal peptide synthetase PvdI"/>
    <property type="match status" value="1"/>
</dbReference>
<dbReference type="Pfam" id="PF00501">
    <property type="entry name" value="AMP-binding"/>
    <property type="match status" value="2"/>
</dbReference>
<dbReference type="PROSITE" id="PS00455">
    <property type="entry name" value="AMP_BINDING"/>
    <property type="match status" value="2"/>
</dbReference>
<dbReference type="InterPro" id="IPR045851">
    <property type="entry name" value="AMP-bd_C_sf"/>
</dbReference>
<dbReference type="InterPro" id="IPR010060">
    <property type="entry name" value="NRPS_synth"/>
</dbReference>
<dbReference type="PROSITE" id="PS50075">
    <property type="entry name" value="CARRIER"/>
    <property type="match status" value="1"/>
</dbReference>
<dbReference type="SMART" id="SM00823">
    <property type="entry name" value="PKS_PP"/>
    <property type="match status" value="1"/>
</dbReference>
<dbReference type="InterPro" id="IPR001242">
    <property type="entry name" value="Condensation_dom"/>
</dbReference>
<keyword evidence="5" id="KW-0677">Repeat</keyword>
<dbReference type="FunFam" id="1.10.1200.10:FF:000005">
    <property type="entry name" value="Nonribosomal peptide synthetase 1"/>
    <property type="match status" value="1"/>
</dbReference>
<proteinExistence type="inferred from homology"/>
<dbReference type="FunFam" id="3.40.50.980:FF:000001">
    <property type="entry name" value="Non-ribosomal peptide synthetase"/>
    <property type="match status" value="2"/>
</dbReference>
<dbReference type="InterPro" id="IPR020806">
    <property type="entry name" value="PKS_PP-bd"/>
</dbReference>
<dbReference type="InterPro" id="IPR036736">
    <property type="entry name" value="ACP-like_sf"/>
</dbReference>
<reference evidence="8 9" key="1">
    <citation type="submission" date="2015-11" db="EMBL/GenBank/DDBJ databases">
        <title>Exploring the genomic traits of fungus-feeding bacterial genus Collimonas.</title>
        <authorList>
            <person name="Song C."/>
            <person name="Schmidt R."/>
            <person name="de Jager V."/>
            <person name="Krzyzanowska D."/>
            <person name="Jongedijk E."/>
            <person name="Cankar K."/>
            <person name="Beekwilder J."/>
            <person name="van Veen A."/>
            <person name="de Boer W."/>
            <person name="van Veen J.A."/>
            <person name="Garbeva P."/>
        </authorList>
    </citation>
    <scope>NUCLEOTIDE SEQUENCE [LARGE SCALE GENOMIC DNA]</scope>
    <source>
        <strain evidence="8 9">Ter6</strain>
    </source>
</reference>
<organism evidence="8">
    <name type="scientific">Collimonas fungivorans</name>
    <dbReference type="NCBI Taxonomy" id="158899"/>
    <lineage>
        <taxon>Bacteria</taxon>
        <taxon>Pseudomonadati</taxon>
        <taxon>Pseudomonadota</taxon>
        <taxon>Betaproteobacteria</taxon>
        <taxon>Burkholderiales</taxon>
        <taxon>Oxalobacteraceae</taxon>
        <taxon>Collimonas</taxon>
    </lineage>
</organism>
<dbReference type="FunFam" id="3.30.300.30:FF:000010">
    <property type="entry name" value="Enterobactin synthetase component F"/>
    <property type="match status" value="1"/>
</dbReference>
<dbReference type="GO" id="GO:0043041">
    <property type="term" value="P:amino acid activation for nonribosomal peptide biosynthetic process"/>
    <property type="evidence" value="ECO:0007669"/>
    <property type="project" value="TreeGrafter"/>
</dbReference>
<keyword evidence="3" id="KW-0596">Phosphopantetheine</keyword>
<evidence type="ECO:0000313" key="9">
    <source>
        <dbReference type="Proteomes" id="UP000072421"/>
    </source>
</evidence>
<dbReference type="Pfam" id="PF13193">
    <property type="entry name" value="AMP-binding_C"/>
    <property type="match status" value="1"/>
</dbReference>
<dbReference type="SUPFAM" id="SSF47336">
    <property type="entry name" value="ACP-like"/>
    <property type="match status" value="1"/>
</dbReference>
<sequence length="2125" mass="230802">MDDQAGARSLTRVDMSGLQGQGWLGALQAGNEAALGRLDPWSGCMLQAVWYDAGEQEAGRLRLVIHHFAVDGVSWRILLPELQAAWQAARSGQFYQGDTEGTSYGRWARQLAEQAHSASRQQELEYWQAQGESLQQPEALLGLRALDASRDTYASAGSLTVQLAPADTALLLGTAPGVIHGSVNDLLLGALVLALQQWRERRGLGGAGVRIDLESHGREEGRGQDLSRTVGWFTSLFPVHLHAQLSTEQLRQALAGQAALGVALKAIKEQLRGVPGLGLGWGLLRHVSARPELQGQGAPQIGFNYLGRFAAGGGDWAFAEESQELGGQDASLPLAHVLEINALTLDGPDGPHLSANWSWASGVLQESDVRELAQGWQQALQAIVRYAQQTGAGGHTPSDFALVQISQQHIEQLELRYGALEEVLPLTPLQEGLLFHALYDRVQAGQQEQVVDAYQIQQVLELDSAIDEVVLRAALHALLRRHGQLRACFVQQEGQALQVIAALDEQQLQRSFQSHDLEPLGQAQALQELLQAERARRFDLADAQPLGLLRFTLVRLGQQSYRLILSCHHMLLDGWSMPLLLQELLQLYASRGDDGALRAPLPYRHYMQWLAGQDRLSAMAAWREALHGLEGPSLVAPPLLAKAPPREYVWALKSELSQALQQQARSQGLTLNTLMQGAWAILLGCLSGSEDVVFGVTVAGRPAELAGAESMLGLFINTVPLRVRLQGQERLGEMLARVQDGQSRLMAHAHLGLSEIQALAGLGSLFDTLVVFENYPVDREALSRAAAGLKIGAVSTHDAVHYPLSLVVVPGPRLSLRLGYRAELFEEATVARMAGQLERILCAMVSDVQQPIGGIELLDEAERDQILVQWNDTAREVQEQTLVELFEAQVEATPQAVALVCGEQELSYGELNARANRLAHVLIARGVGPEDIVGLCLERSVEMVVSLLGILKAGAAYLPLDPAYPAQRLSAMLEDAQPLCLITRGALVAELSGAGRDAVSMLLWEDEVLQVQMQEAAQSDPAEHERVRPLGPHSPAYVIYTSGSTGKPKGVVGPHHAIVNRLKWFDAVHAHAAQVPVLTKSSLSFIDGTTELFGPLLQGRTVLLADSATTRSAIELARLIQEHRLQAVTLVPSLLDALMGQAVESDLSSCSLWITSGEAVSRQQAAAFKQLLPSARLLNFYGSSEASGDSLWAECDADLVPIGRPIWNTQVYVLDASLSAVPIGVAGELYIAGAGLARGYLRRPGLTAERFVACAHGQPGTRMYRTGDLARWREDGQLEYLGRVDQQVKIRGHRIESGEIEAVLAQHDGVAQAVVVAREDIAGDKRLVAYVVARPDAQETGELTPQQLRAGLATQLPEYMVPAAIVMLERLPLNANGKVDRRTLPAPQWQGALEHVAARSPLEEIVLSAFVQVLDMPAQQVIGIEDNFFELGGHSLLATRLVSRLREMLGVELAVRSVFEAPTVRELAQQVSQSHDQGEGPPPLKAQPREQLGQGLEQSFALSFAQERLWFLDQLGAQQAQYNMPVAMRLQGCLDEAALVHAVQQLVQRHEVLRSRIEQHEGVARQVIQPWLEVPVQLEDLSELPVGEGQAKAQWLAQDEARMPFDLARGPLLRVRLVKLGAQEYVGLLTLHHIVSDGWSMGVLVRELGALYAQAVGGGDGELAPLSVQYADYAMWQRGWLQGDVLQRQLGYWREQLADSPANLELPMDRQRPAQASGEGASYRLSIDAQTTAGLNALARRERATLFMTLTTAFNVLLGRLSAQDDICVGTPVANRTHAGVEGLIGFFVNTLVLRTRIDEKASVAQLLAQVRETTLEAYAHQEVPFEQVVDALNPERSLSQSPLFQVMLVLQNAPTGVLELAGLRLEPMAMAGTSAKFDLSWYVSESAGQLHTEIEYATDLFEEGTIARMAGQLERILRAMVSDLQQPIGGIELLAEAERDQILVQWNDTAREVQEQTLVELFEAQVEATPQAVALVCGEQELSYGALNARANRLAHVLISRGVGRDGVVGICMDRSLEMVVAILGVLKAGGAYLPLDPDAPSERLAHILGQANPVLVLTRQVQEVVGLRAQGVGTLQLEAGAQAGADALQWDPRLGVGLQDLAYVIYTSGSTGKPKGVAVTHGG</sequence>
<dbReference type="EMBL" id="CP013232">
    <property type="protein sequence ID" value="AMO93233.1"/>
    <property type="molecule type" value="Genomic_DNA"/>
</dbReference>
<dbReference type="SUPFAM" id="SSF56801">
    <property type="entry name" value="Acetyl-CoA synthetase-like"/>
    <property type="match status" value="2"/>
</dbReference>
<dbReference type="NCBIfam" id="TIGR01720">
    <property type="entry name" value="NRPS-para261"/>
    <property type="match status" value="1"/>
</dbReference>
<evidence type="ECO:0000256" key="6">
    <source>
        <dbReference type="SAM" id="MobiDB-lite"/>
    </source>
</evidence>
<evidence type="ECO:0000259" key="7">
    <source>
        <dbReference type="PROSITE" id="PS50075"/>
    </source>
</evidence>
<dbReference type="InterPro" id="IPR009081">
    <property type="entry name" value="PP-bd_ACP"/>
</dbReference>
<protein>
    <submittedName>
        <fullName evidence="8">Non-ribosomal peptide synthase TIGR01720 domain protein</fullName>
    </submittedName>
</protein>
<evidence type="ECO:0000256" key="5">
    <source>
        <dbReference type="ARBA" id="ARBA00022737"/>
    </source>
</evidence>
<dbReference type="SUPFAM" id="SSF52777">
    <property type="entry name" value="CoA-dependent acyltransferases"/>
    <property type="match status" value="6"/>
</dbReference>
<dbReference type="InterPro" id="IPR025110">
    <property type="entry name" value="AMP-bd_C"/>
</dbReference>
<comment type="cofactor">
    <cofactor evidence="1">
        <name>pantetheine 4'-phosphate</name>
        <dbReference type="ChEBI" id="CHEBI:47942"/>
    </cofactor>
</comment>
<dbReference type="CDD" id="cd19531">
    <property type="entry name" value="LCL_NRPS-like"/>
    <property type="match status" value="1"/>
</dbReference>
<dbReference type="Gene3D" id="3.30.300.30">
    <property type="match status" value="1"/>
</dbReference>
<dbReference type="NCBIfam" id="TIGR01733">
    <property type="entry name" value="AA-adenyl-dom"/>
    <property type="match status" value="1"/>
</dbReference>
<feature type="domain" description="Carrier" evidence="7">
    <location>
        <begin position="1400"/>
        <end position="1475"/>
    </location>
</feature>
<evidence type="ECO:0000256" key="4">
    <source>
        <dbReference type="ARBA" id="ARBA00022553"/>
    </source>
</evidence>
<dbReference type="GO" id="GO:0005829">
    <property type="term" value="C:cytosol"/>
    <property type="evidence" value="ECO:0007669"/>
    <property type="project" value="TreeGrafter"/>
</dbReference>
<evidence type="ECO:0000256" key="1">
    <source>
        <dbReference type="ARBA" id="ARBA00001957"/>
    </source>
</evidence>
<accession>A0A127P648</accession>
<dbReference type="Gene3D" id="2.30.38.10">
    <property type="entry name" value="Luciferase, Domain 3"/>
    <property type="match status" value="1"/>
</dbReference>
<dbReference type="InterPro" id="IPR006162">
    <property type="entry name" value="Ppantetheine_attach_site"/>
</dbReference>